<dbReference type="OrthoDB" id="370444at2"/>
<dbReference type="PROSITE" id="PS01319">
    <property type="entry name" value="RBFA"/>
    <property type="match status" value="1"/>
</dbReference>
<evidence type="ECO:0000256" key="2">
    <source>
        <dbReference type="HAMAP-Rule" id="MF_00003"/>
    </source>
</evidence>
<keyword evidence="1 2" id="KW-0690">Ribosome biogenesis</keyword>
<name>A0A5C1QJ59_9SPIO</name>
<reference evidence="3 4" key="1">
    <citation type="submission" date="2019-02" db="EMBL/GenBank/DDBJ databases">
        <title>Complete Genome Sequence and Methylome Analysis of free living Spirochaetas.</title>
        <authorList>
            <person name="Fomenkov A."/>
            <person name="Dubinina G."/>
            <person name="Leshcheva N."/>
            <person name="Mikheeva N."/>
            <person name="Grabovich M."/>
            <person name="Vincze T."/>
            <person name="Roberts R.J."/>
        </authorList>
    </citation>
    <scope>NUCLEOTIDE SEQUENCE [LARGE SCALE GENOMIC DNA]</scope>
    <source>
        <strain evidence="3 4">K2</strain>
    </source>
</reference>
<keyword evidence="4" id="KW-1185">Reference proteome</keyword>
<protein>
    <recommendedName>
        <fullName evidence="2">Ribosome-binding factor A</fullName>
    </recommendedName>
</protein>
<evidence type="ECO:0000313" key="3">
    <source>
        <dbReference type="EMBL" id="QEN07651.1"/>
    </source>
</evidence>
<dbReference type="Gene3D" id="3.30.300.20">
    <property type="match status" value="1"/>
</dbReference>
<sequence>MKRVESLIREQVSFLIMNREIKDPRINSLLSITIVKVSNDLASAKLYVSGLEGEAKLKKSVDAMNHAAGFIQNRIGRQMKMRLTPKLHFYPDTSVRDGIMLNQKIDSLLHDKSKESES</sequence>
<dbReference type="GO" id="GO:0043024">
    <property type="term" value="F:ribosomal small subunit binding"/>
    <property type="evidence" value="ECO:0007669"/>
    <property type="project" value="TreeGrafter"/>
</dbReference>
<comment type="similarity">
    <text evidence="2">Belongs to the RbfA family.</text>
</comment>
<dbReference type="PANTHER" id="PTHR33515">
    <property type="entry name" value="RIBOSOME-BINDING FACTOR A, CHLOROPLASTIC-RELATED"/>
    <property type="match status" value="1"/>
</dbReference>
<dbReference type="NCBIfam" id="TIGR00082">
    <property type="entry name" value="rbfA"/>
    <property type="match status" value="1"/>
</dbReference>
<dbReference type="HAMAP" id="MF_00003">
    <property type="entry name" value="RbfA"/>
    <property type="match status" value="1"/>
</dbReference>
<dbReference type="AlphaFoldDB" id="A0A5C1QJ59"/>
<accession>A0A5C1QJ59</accession>
<dbReference type="PANTHER" id="PTHR33515:SF1">
    <property type="entry name" value="RIBOSOME-BINDING FACTOR A, CHLOROPLASTIC-RELATED"/>
    <property type="match status" value="1"/>
</dbReference>
<keyword evidence="2" id="KW-0963">Cytoplasm</keyword>
<dbReference type="InterPro" id="IPR000238">
    <property type="entry name" value="RbfA"/>
</dbReference>
<dbReference type="EMBL" id="CP036150">
    <property type="protein sequence ID" value="QEN07651.1"/>
    <property type="molecule type" value="Genomic_DNA"/>
</dbReference>
<comment type="subcellular location">
    <subcellularLocation>
        <location evidence="2">Cytoplasm</location>
    </subcellularLocation>
</comment>
<comment type="function">
    <text evidence="2">One of several proteins that assist in the late maturation steps of the functional core of the 30S ribosomal subunit. Associates with free 30S ribosomal subunits (but not with 30S subunits that are part of 70S ribosomes or polysomes). Required for efficient processing of 16S rRNA. May interact with the 5'-terminal helix region of 16S rRNA.</text>
</comment>
<dbReference type="InterPro" id="IPR023799">
    <property type="entry name" value="RbfA_dom_sf"/>
</dbReference>
<dbReference type="RefSeq" id="WP_149485731.1">
    <property type="nucleotide sequence ID" value="NZ_CP036150.1"/>
</dbReference>
<organism evidence="3 4">
    <name type="scientific">Oceanispirochaeta crateris</name>
    <dbReference type="NCBI Taxonomy" id="2518645"/>
    <lineage>
        <taxon>Bacteria</taxon>
        <taxon>Pseudomonadati</taxon>
        <taxon>Spirochaetota</taxon>
        <taxon>Spirochaetia</taxon>
        <taxon>Spirochaetales</taxon>
        <taxon>Spirochaetaceae</taxon>
        <taxon>Oceanispirochaeta</taxon>
    </lineage>
</organism>
<dbReference type="GO" id="GO:0030490">
    <property type="term" value="P:maturation of SSU-rRNA"/>
    <property type="evidence" value="ECO:0007669"/>
    <property type="project" value="UniProtKB-UniRule"/>
</dbReference>
<evidence type="ECO:0000256" key="1">
    <source>
        <dbReference type="ARBA" id="ARBA00022517"/>
    </source>
</evidence>
<dbReference type="InterPro" id="IPR020053">
    <property type="entry name" value="Ribosome-bd_factorA_CS"/>
</dbReference>
<proteinExistence type="inferred from homology"/>
<dbReference type="Pfam" id="PF02033">
    <property type="entry name" value="RBFA"/>
    <property type="match status" value="1"/>
</dbReference>
<comment type="subunit">
    <text evidence="2">Monomer. Binds 30S ribosomal subunits, but not 50S ribosomal subunits or 70S ribosomes.</text>
</comment>
<gene>
    <name evidence="2 3" type="primary">rbfA</name>
    <name evidence="3" type="ORF">EXM22_06480</name>
</gene>
<dbReference type="GO" id="GO:0005829">
    <property type="term" value="C:cytosol"/>
    <property type="evidence" value="ECO:0007669"/>
    <property type="project" value="TreeGrafter"/>
</dbReference>
<dbReference type="Proteomes" id="UP000324209">
    <property type="component" value="Chromosome"/>
</dbReference>
<dbReference type="KEGG" id="ock:EXM22_06480"/>
<dbReference type="SUPFAM" id="SSF89919">
    <property type="entry name" value="Ribosome-binding factor A, RbfA"/>
    <property type="match status" value="1"/>
</dbReference>
<evidence type="ECO:0000313" key="4">
    <source>
        <dbReference type="Proteomes" id="UP000324209"/>
    </source>
</evidence>
<dbReference type="InterPro" id="IPR015946">
    <property type="entry name" value="KH_dom-like_a/b"/>
</dbReference>